<organism evidence="2 3">
    <name type="scientific">Chlamydomonas eustigma</name>
    <dbReference type="NCBI Taxonomy" id="1157962"/>
    <lineage>
        <taxon>Eukaryota</taxon>
        <taxon>Viridiplantae</taxon>
        <taxon>Chlorophyta</taxon>
        <taxon>core chlorophytes</taxon>
        <taxon>Chlorophyceae</taxon>
        <taxon>CS clade</taxon>
        <taxon>Chlamydomonadales</taxon>
        <taxon>Chlamydomonadaceae</taxon>
        <taxon>Chlamydomonas</taxon>
    </lineage>
</organism>
<keyword evidence="3" id="KW-1185">Reference proteome</keyword>
<dbReference type="Proteomes" id="UP000232323">
    <property type="component" value="Unassembled WGS sequence"/>
</dbReference>
<evidence type="ECO:0000313" key="2">
    <source>
        <dbReference type="EMBL" id="GAX73650.1"/>
    </source>
</evidence>
<gene>
    <name evidence="2" type="ORF">CEUSTIGMA_g1101.t1</name>
</gene>
<reference evidence="2 3" key="1">
    <citation type="submission" date="2017-08" db="EMBL/GenBank/DDBJ databases">
        <title>Acidophilic green algal genome provides insights into adaptation to an acidic environment.</title>
        <authorList>
            <person name="Hirooka S."/>
            <person name="Hirose Y."/>
            <person name="Kanesaki Y."/>
            <person name="Higuchi S."/>
            <person name="Fujiwara T."/>
            <person name="Onuma R."/>
            <person name="Era A."/>
            <person name="Ohbayashi R."/>
            <person name="Uzuka A."/>
            <person name="Nozaki H."/>
            <person name="Yoshikawa H."/>
            <person name="Miyagishima S.Y."/>
        </authorList>
    </citation>
    <scope>NUCLEOTIDE SEQUENCE [LARGE SCALE GENOMIC DNA]</scope>
    <source>
        <strain evidence="2 3">NIES-2499</strain>
    </source>
</reference>
<name>A0A250WT02_9CHLO</name>
<accession>A0A250WT02</accession>
<dbReference type="AlphaFoldDB" id="A0A250WT02"/>
<keyword evidence="1" id="KW-0175">Coiled coil</keyword>
<proteinExistence type="predicted"/>
<protein>
    <submittedName>
        <fullName evidence="2">Uncharacterized protein</fullName>
    </submittedName>
</protein>
<evidence type="ECO:0000256" key="1">
    <source>
        <dbReference type="SAM" id="Coils"/>
    </source>
</evidence>
<dbReference type="EMBL" id="BEGY01000004">
    <property type="protein sequence ID" value="GAX73650.1"/>
    <property type="molecule type" value="Genomic_DNA"/>
</dbReference>
<sequence>MQVNVHPITKSGDNIYNNSMDINHHVLASIALLGCKAATNAQQNSRIIKVEPLGTHPVYYHHVSTTTTYSTRSKTRALSSHKPGIGRVDLTAAAQKNTNQDGTLKKGSNEGLQEECADGMTPIRRGALAPFKMLQPAKRKLLSLKLKLSKTARGQGQRLATLFSKIRNHIPAATASQSLQTEKAAHTILSLESENLRQQVPDVVSEEPEKQQQQKSDHLMQLQWSEVHDPRELVDHQMPEVVMELVQQQQQQQQQPKGSIEELLQQNKSADFFQEMVVQQAQPEKDNVERLLPPAVVIALDMVQQQQRQAEEFDKEQIQQRQQAEEFAREQMQQQPGYGGSEFGLVFAIVNVPEVGAKRKPDSASGHAITAASLPEPLSCMSEEHVMEPVPLPHNGRRHQMVALSGPLVPCCSTVSTVITMDSVVGLNSESVVGLNPESVVGLTPESVVGLTPESVVGLNPESVQPSSPLTYNNQNSSPLTYDNSVVASPFSISHQSSPSSQQGSCCASPEALSLMPEVAIDAAARGIAPEASEPVVTSPTRLTHLMDPALEASLEPYHHRLERYRPVPLICADAMAEEGGDSSSSQRGMLQDMCFWLNPLSETSDRAVSLAAANSAVMESAPWLQDDKPACVKATSDTGAAASAAATEAASPQTSDEICFWLNPVAASRLEAELHEEGDAQSDTMSDAGTEYVCAMVCMDFGSHKVLDHPVITPCYASQHAAVIDKYEGEV</sequence>
<comment type="caution">
    <text evidence="2">The sequence shown here is derived from an EMBL/GenBank/DDBJ whole genome shotgun (WGS) entry which is preliminary data.</text>
</comment>
<feature type="coiled-coil region" evidence="1">
    <location>
        <begin position="303"/>
        <end position="335"/>
    </location>
</feature>
<evidence type="ECO:0000313" key="3">
    <source>
        <dbReference type="Proteomes" id="UP000232323"/>
    </source>
</evidence>